<keyword evidence="2" id="KW-1003">Cell membrane</keyword>
<keyword evidence="5" id="KW-0472">Membrane</keyword>
<dbReference type="InterPro" id="IPR003599">
    <property type="entry name" value="Ig_sub"/>
</dbReference>
<keyword evidence="3" id="KW-0732">Signal</keyword>
<sequence length="261" mass="28855">MCKYSVDRVKFVRFGENIHLTCSFSSSLASTTAWFKHTPGEKPLLIASAYHSEPVLYYKHFNKTGHHNAIRNGTNFTLSISNAKPSDSATYYCATVSLNKHKITFSIDTPAIHYDVLQHPVLNPVMTGSNAPLKCTVLTKRCAGEHSVYCFRHGSGESHPGIIYTHGDRSGQCKNCSEAGFYTQRCMYMLPKKNLSLSDAGTYYCAVAECGEIIFGNGTKLNFAGTLNYAALSFAHSHSPQRTKAKFNSDQSVYAQVKAHQ</sequence>
<dbReference type="Pfam" id="PF07686">
    <property type="entry name" value="V-set"/>
    <property type="match status" value="2"/>
</dbReference>
<keyword evidence="6" id="KW-1015">Disulfide bond</keyword>
<proteinExistence type="predicted"/>
<reference evidence="10" key="2">
    <citation type="journal article" date="2017" name="Sci. Adv.">
        <title>A tail of two voltages: Proteomic comparison of the three electric organs of the electric eel.</title>
        <authorList>
            <person name="Traeger L.L."/>
            <person name="Sabat G."/>
            <person name="Barrett-Wilt G.A."/>
            <person name="Wells G.B."/>
            <person name="Sussman M.R."/>
        </authorList>
    </citation>
    <scope>NUCLEOTIDE SEQUENCE [LARGE SCALE GENOMIC DNA]</scope>
</reference>
<dbReference type="InterPro" id="IPR007110">
    <property type="entry name" value="Ig-like_dom"/>
</dbReference>
<reference evidence="9" key="4">
    <citation type="submission" date="2025-08" db="UniProtKB">
        <authorList>
            <consortium name="Ensembl"/>
        </authorList>
    </citation>
    <scope>IDENTIFICATION</scope>
</reference>
<evidence type="ECO:0000313" key="10">
    <source>
        <dbReference type="Proteomes" id="UP000314983"/>
    </source>
</evidence>
<evidence type="ECO:0000256" key="7">
    <source>
        <dbReference type="ARBA" id="ARBA00023180"/>
    </source>
</evidence>
<accession>A0A4W4FDA7</accession>
<dbReference type="Proteomes" id="UP000314983">
    <property type="component" value="Chromosome 19"/>
</dbReference>
<dbReference type="SMART" id="SM00409">
    <property type="entry name" value="IG"/>
    <property type="match status" value="2"/>
</dbReference>
<protein>
    <recommendedName>
        <fullName evidence="8">Ig-like domain-containing protein</fullName>
    </recommendedName>
</protein>
<dbReference type="InterPro" id="IPR036179">
    <property type="entry name" value="Ig-like_dom_sf"/>
</dbReference>
<dbReference type="Ensembl" id="ENSEEET00000022366.2">
    <property type="protein sequence ID" value="ENSEEEP00000022117.2"/>
    <property type="gene ID" value="ENSEEEG00000008618.2"/>
</dbReference>
<evidence type="ECO:0000256" key="2">
    <source>
        <dbReference type="ARBA" id="ARBA00022475"/>
    </source>
</evidence>
<dbReference type="SMART" id="SM00406">
    <property type="entry name" value="IGv"/>
    <property type="match status" value="1"/>
</dbReference>
<evidence type="ECO:0000256" key="1">
    <source>
        <dbReference type="ARBA" id="ARBA00004236"/>
    </source>
</evidence>
<dbReference type="InterPro" id="IPR013106">
    <property type="entry name" value="Ig_V-set"/>
</dbReference>
<dbReference type="GO" id="GO:0009617">
    <property type="term" value="P:response to bacterium"/>
    <property type="evidence" value="ECO:0007669"/>
    <property type="project" value="TreeGrafter"/>
</dbReference>
<dbReference type="Gene3D" id="2.60.40.10">
    <property type="entry name" value="Immunoglobulins"/>
    <property type="match status" value="2"/>
</dbReference>
<keyword evidence="10" id="KW-1185">Reference proteome</keyword>
<dbReference type="InterPro" id="IPR052051">
    <property type="entry name" value="TCR_complex_component"/>
</dbReference>
<evidence type="ECO:0000256" key="5">
    <source>
        <dbReference type="ARBA" id="ARBA00023136"/>
    </source>
</evidence>
<comment type="subcellular location">
    <subcellularLocation>
        <location evidence="1">Cell membrane</location>
    </subcellularLocation>
</comment>
<dbReference type="GO" id="GO:0002376">
    <property type="term" value="P:immune system process"/>
    <property type="evidence" value="ECO:0007669"/>
    <property type="project" value="UniProtKB-KW"/>
</dbReference>
<dbReference type="AlphaFoldDB" id="A0A4W4FDA7"/>
<feature type="domain" description="Ig-like" evidence="8">
    <location>
        <begin position="15"/>
        <end position="104"/>
    </location>
</feature>
<evidence type="ECO:0000256" key="4">
    <source>
        <dbReference type="ARBA" id="ARBA00022859"/>
    </source>
</evidence>
<dbReference type="InterPro" id="IPR013783">
    <property type="entry name" value="Ig-like_fold"/>
</dbReference>
<dbReference type="GeneTree" id="ENSGT01030000234530"/>
<organism evidence="9 10">
    <name type="scientific">Electrophorus electricus</name>
    <name type="common">Electric eel</name>
    <name type="synonym">Gymnotus electricus</name>
    <dbReference type="NCBI Taxonomy" id="8005"/>
    <lineage>
        <taxon>Eukaryota</taxon>
        <taxon>Metazoa</taxon>
        <taxon>Chordata</taxon>
        <taxon>Craniata</taxon>
        <taxon>Vertebrata</taxon>
        <taxon>Euteleostomi</taxon>
        <taxon>Actinopterygii</taxon>
        <taxon>Neopterygii</taxon>
        <taxon>Teleostei</taxon>
        <taxon>Ostariophysi</taxon>
        <taxon>Gymnotiformes</taxon>
        <taxon>Gymnotoidei</taxon>
        <taxon>Gymnotidae</taxon>
        <taxon>Electrophorus</taxon>
    </lineage>
</organism>
<dbReference type="PANTHER" id="PTHR19433:SF133">
    <property type="entry name" value="IMMUNE-TYPE RECEPTOR 5 PRECURSOR-RELATED"/>
    <property type="match status" value="1"/>
</dbReference>
<dbReference type="PANTHER" id="PTHR19433">
    <property type="entry name" value="T-CELL RECEPTOR ALPHA CHAIN V REGION-RELATED"/>
    <property type="match status" value="1"/>
</dbReference>
<evidence type="ECO:0000259" key="8">
    <source>
        <dbReference type="PROSITE" id="PS50835"/>
    </source>
</evidence>
<evidence type="ECO:0000256" key="3">
    <source>
        <dbReference type="ARBA" id="ARBA00022729"/>
    </source>
</evidence>
<name>A0A4W4FDA7_ELEEL</name>
<keyword evidence="7" id="KW-0325">Glycoprotein</keyword>
<evidence type="ECO:0000313" key="9">
    <source>
        <dbReference type="Ensembl" id="ENSEEEP00000022117.2"/>
    </source>
</evidence>
<dbReference type="GO" id="GO:0005886">
    <property type="term" value="C:plasma membrane"/>
    <property type="evidence" value="ECO:0007669"/>
    <property type="project" value="UniProtKB-SubCell"/>
</dbReference>
<reference evidence="10" key="1">
    <citation type="journal article" date="2014" name="Science">
        <title>Nonhuman genetics. Genomic basis for the convergent evolution of electric organs.</title>
        <authorList>
            <person name="Gallant J.R."/>
            <person name="Traeger L.L."/>
            <person name="Volkening J.D."/>
            <person name="Moffett H."/>
            <person name="Chen P.H."/>
            <person name="Novina C.D."/>
            <person name="Phillips G.N.Jr."/>
            <person name="Anand R."/>
            <person name="Wells G.B."/>
            <person name="Pinch M."/>
            <person name="Guth R."/>
            <person name="Unguez G.A."/>
            <person name="Albert J.S."/>
            <person name="Zakon H.H."/>
            <person name="Samanta M.P."/>
            <person name="Sussman M.R."/>
        </authorList>
    </citation>
    <scope>NUCLEOTIDE SEQUENCE [LARGE SCALE GENOMIC DNA]</scope>
</reference>
<keyword evidence="4" id="KW-0391">Immunity</keyword>
<reference evidence="9" key="5">
    <citation type="submission" date="2025-09" db="UniProtKB">
        <authorList>
            <consortium name="Ensembl"/>
        </authorList>
    </citation>
    <scope>IDENTIFICATION</scope>
</reference>
<dbReference type="CDD" id="cd00099">
    <property type="entry name" value="IgV"/>
    <property type="match status" value="1"/>
</dbReference>
<reference evidence="9" key="3">
    <citation type="submission" date="2020-05" db="EMBL/GenBank/DDBJ databases">
        <title>Electrophorus electricus (electric eel) genome, fEleEle1, primary haplotype.</title>
        <authorList>
            <person name="Myers G."/>
            <person name="Meyer A."/>
            <person name="Fedrigo O."/>
            <person name="Formenti G."/>
            <person name="Rhie A."/>
            <person name="Tracey A."/>
            <person name="Sims Y."/>
            <person name="Jarvis E.D."/>
        </authorList>
    </citation>
    <scope>NUCLEOTIDE SEQUENCE [LARGE SCALE GENOMIC DNA]</scope>
</reference>
<dbReference type="SUPFAM" id="SSF48726">
    <property type="entry name" value="Immunoglobulin"/>
    <property type="match status" value="2"/>
</dbReference>
<evidence type="ECO:0000256" key="6">
    <source>
        <dbReference type="ARBA" id="ARBA00023157"/>
    </source>
</evidence>
<dbReference type="PROSITE" id="PS50835">
    <property type="entry name" value="IG_LIKE"/>
    <property type="match status" value="1"/>
</dbReference>